<gene>
    <name evidence="4" type="ORF">CC85DRAFT_301777</name>
</gene>
<feature type="region of interest" description="Disordered" evidence="1">
    <location>
        <begin position="305"/>
        <end position="334"/>
    </location>
</feature>
<reference evidence="4 5" key="1">
    <citation type="submission" date="2015-03" db="EMBL/GenBank/DDBJ databases">
        <title>Genomics and transcriptomics of the oil-accumulating basidiomycete yeast T. oleaginosus allow insights into substrate utilization and the diverse evolutionary trajectories of mating systems in fungi.</title>
        <authorList>
            <consortium name="DOE Joint Genome Institute"/>
            <person name="Kourist R."/>
            <person name="Kracht O."/>
            <person name="Bracharz F."/>
            <person name="Lipzen A."/>
            <person name="Nolan M."/>
            <person name="Ohm R."/>
            <person name="Grigoriev I."/>
            <person name="Sun S."/>
            <person name="Heitman J."/>
            <person name="Bruck T."/>
            <person name="Nowrousian M."/>
        </authorList>
    </citation>
    <scope>NUCLEOTIDE SEQUENCE [LARGE SCALE GENOMIC DNA]</scope>
    <source>
        <strain evidence="4 5">IBC0246</strain>
    </source>
</reference>
<dbReference type="AlphaFoldDB" id="A0A0J0XPJ1"/>
<evidence type="ECO:0000313" key="4">
    <source>
        <dbReference type="EMBL" id="KLT42992.1"/>
    </source>
</evidence>
<protein>
    <submittedName>
        <fullName evidence="4">Uncharacterized protein</fullName>
    </submittedName>
</protein>
<keyword evidence="2" id="KW-1133">Transmembrane helix</keyword>
<keyword evidence="2" id="KW-0812">Transmembrane</keyword>
<dbReference type="GeneID" id="28985929"/>
<keyword evidence="2" id="KW-0472">Membrane</keyword>
<name>A0A0J0XPJ1_9TREE</name>
<sequence length="557" mass="58674">MLPLIPPILALLLPPAFAFVLELSDSSAALVYSPSVVTPLAERAGETWVDWYTSMDGSPPPGPSDFVWPRYGSTHTTSRAGASVFIFFAGTRIEWWGRVGAGTVLSTNGEQVSPRPTRESISLAAADFELSVHNASLTLVNGNVTLTSVRITVPSTEKSWTSENALTEASGAVNPFFNAPLWETALSLAGNDWPSLRGHEVKGEAQWLNFSIPANTSLMVLNCASDPRVTTFDHFISPGGRLPRVNLQRSFAAPINATALFLDPAVKYEYALLPVSESLIKFKSVSFLTGDTPGLPVTATSGVPDAASAATNTDAGPEAAGAGVTEHSSPEAPPVAKTGNVGAIVGGVVGGLLALALLACGLWFFRQRLIQRRSHIGKRLDLNDSNISVTPYEMEDKLPALSLHPTLDHYPTPDVSPFPTLSTHESAGWHPSQFAPPLPIPAQAVAETVHIRTPPPARPAINTSLVTRPLSPTLASKRARLAPLSAGPLSAGHDPFSATFDTPDGSVIPSSASSLDSTDGREITVHATDAGPVLIDVLPPMYNPAWTGPGASERPNG</sequence>
<evidence type="ECO:0000256" key="2">
    <source>
        <dbReference type="SAM" id="Phobius"/>
    </source>
</evidence>
<evidence type="ECO:0000313" key="5">
    <source>
        <dbReference type="Proteomes" id="UP000053611"/>
    </source>
</evidence>
<dbReference type="RefSeq" id="XP_018279483.1">
    <property type="nucleotide sequence ID" value="XM_018425326.1"/>
</dbReference>
<keyword evidence="3" id="KW-0732">Signal</keyword>
<feature type="signal peptide" evidence="3">
    <location>
        <begin position="1"/>
        <end position="18"/>
    </location>
</feature>
<proteinExistence type="predicted"/>
<accession>A0A0J0XPJ1</accession>
<evidence type="ECO:0000256" key="1">
    <source>
        <dbReference type="SAM" id="MobiDB-lite"/>
    </source>
</evidence>
<dbReference type="EMBL" id="KQ087199">
    <property type="protein sequence ID" value="KLT42992.1"/>
    <property type="molecule type" value="Genomic_DNA"/>
</dbReference>
<keyword evidence="5" id="KW-1185">Reference proteome</keyword>
<evidence type="ECO:0000256" key="3">
    <source>
        <dbReference type="SAM" id="SignalP"/>
    </source>
</evidence>
<organism evidence="4 5">
    <name type="scientific">Cutaneotrichosporon oleaginosum</name>
    <dbReference type="NCBI Taxonomy" id="879819"/>
    <lineage>
        <taxon>Eukaryota</taxon>
        <taxon>Fungi</taxon>
        <taxon>Dikarya</taxon>
        <taxon>Basidiomycota</taxon>
        <taxon>Agaricomycotina</taxon>
        <taxon>Tremellomycetes</taxon>
        <taxon>Trichosporonales</taxon>
        <taxon>Trichosporonaceae</taxon>
        <taxon>Cutaneotrichosporon</taxon>
    </lineage>
</organism>
<feature type="transmembrane region" description="Helical" evidence="2">
    <location>
        <begin position="341"/>
        <end position="365"/>
    </location>
</feature>
<dbReference type="Proteomes" id="UP000053611">
    <property type="component" value="Unassembled WGS sequence"/>
</dbReference>
<feature type="chain" id="PRO_5005246185" evidence="3">
    <location>
        <begin position="19"/>
        <end position="557"/>
    </location>
</feature>